<dbReference type="PANTHER" id="PTHR44591">
    <property type="entry name" value="STRESS RESPONSE REGULATOR PROTEIN 1"/>
    <property type="match status" value="1"/>
</dbReference>
<dbReference type="Proteomes" id="UP000007721">
    <property type="component" value="Chromosome"/>
</dbReference>
<keyword evidence="1 2" id="KW-0597">Phosphoprotein</keyword>
<dbReference type="KEGG" id="geo:Geob_3574"/>
<protein>
    <submittedName>
        <fullName evidence="4">Response receiver</fullName>
    </submittedName>
</protein>
<dbReference type="HOGENOM" id="CLU_000445_69_8_7"/>
<dbReference type="PANTHER" id="PTHR44591:SF3">
    <property type="entry name" value="RESPONSE REGULATORY DOMAIN-CONTAINING PROTEIN"/>
    <property type="match status" value="1"/>
</dbReference>
<accession>B9M6C7</accession>
<dbReference type="GO" id="GO:0000160">
    <property type="term" value="P:phosphorelay signal transduction system"/>
    <property type="evidence" value="ECO:0007669"/>
    <property type="project" value="InterPro"/>
</dbReference>
<dbReference type="InterPro" id="IPR050595">
    <property type="entry name" value="Bact_response_regulator"/>
</dbReference>
<name>B9M6C7_GEODF</name>
<dbReference type="eggNOG" id="COG0745">
    <property type="taxonomic scope" value="Bacteria"/>
</dbReference>
<dbReference type="OrthoDB" id="9802500at2"/>
<evidence type="ECO:0000313" key="5">
    <source>
        <dbReference type="Proteomes" id="UP000007721"/>
    </source>
</evidence>
<gene>
    <name evidence="4" type="ordered locus">Geob_3574</name>
</gene>
<dbReference type="SMART" id="SM00448">
    <property type="entry name" value="REC"/>
    <property type="match status" value="1"/>
</dbReference>
<dbReference type="PROSITE" id="PS50110">
    <property type="entry name" value="RESPONSE_REGULATORY"/>
    <property type="match status" value="1"/>
</dbReference>
<keyword evidence="5" id="KW-1185">Reference proteome</keyword>
<evidence type="ECO:0000313" key="4">
    <source>
        <dbReference type="EMBL" id="ACM21915.1"/>
    </source>
</evidence>
<feature type="domain" description="Response regulatory" evidence="3">
    <location>
        <begin position="7"/>
        <end position="122"/>
    </location>
</feature>
<dbReference type="EMBL" id="CP001390">
    <property type="protein sequence ID" value="ACM21915.1"/>
    <property type="molecule type" value="Genomic_DNA"/>
</dbReference>
<evidence type="ECO:0000259" key="3">
    <source>
        <dbReference type="PROSITE" id="PS50110"/>
    </source>
</evidence>
<evidence type="ECO:0000256" key="1">
    <source>
        <dbReference type="ARBA" id="ARBA00022553"/>
    </source>
</evidence>
<dbReference type="STRING" id="316067.Geob_3574"/>
<sequence length="129" mass="14089">MDGNSARILLIEDNSGDALLITEMLSEFPGRYEVTRANRFSVAFELLERNGFDLVIMDLNLPDGNGIESMGRIREKSALPVIVMTGFFDERLAARAAAEGAGSFIVKGNVNAVELDATIQKCLKKRGHS</sequence>
<dbReference type="AlphaFoldDB" id="B9M6C7"/>
<proteinExistence type="predicted"/>
<organism evidence="4 5">
    <name type="scientific">Geotalea daltonii (strain DSM 22248 / JCM 15807 / FRC-32)</name>
    <name type="common">Geobacter daltonii</name>
    <dbReference type="NCBI Taxonomy" id="316067"/>
    <lineage>
        <taxon>Bacteria</taxon>
        <taxon>Pseudomonadati</taxon>
        <taxon>Thermodesulfobacteriota</taxon>
        <taxon>Desulfuromonadia</taxon>
        <taxon>Geobacterales</taxon>
        <taxon>Geobacteraceae</taxon>
        <taxon>Geotalea</taxon>
    </lineage>
</organism>
<dbReference type="InterPro" id="IPR011006">
    <property type="entry name" value="CheY-like_superfamily"/>
</dbReference>
<dbReference type="CDD" id="cd00156">
    <property type="entry name" value="REC"/>
    <property type="match status" value="1"/>
</dbReference>
<dbReference type="InterPro" id="IPR001789">
    <property type="entry name" value="Sig_transdc_resp-reg_receiver"/>
</dbReference>
<evidence type="ECO:0000256" key="2">
    <source>
        <dbReference type="PROSITE-ProRule" id="PRU00169"/>
    </source>
</evidence>
<dbReference type="Gene3D" id="3.40.50.2300">
    <property type="match status" value="1"/>
</dbReference>
<reference evidence="4 5" key="1">
    <citation type="submission" date="2009-01" db="EMBL/GenBank/DDBJ databases">
        <title>Complete sequence of Geobacter sp. FRC-32.</title>
        <authorList>
            <consortium name="US DOE Joint Genome Institute"/>
            <person name="Lucas S."/>
            <person name="Copeland A."/>
            <person name="Lapidus A."/>
            <person name="Glavina del Rio T."/>
            <person name="Dalin E."/>
            <person name="Tice H."/>
            <person name="Bruce D."/>
            <person name="Goodwin L."/>
            <person name="Pitluck S."/>
            <person name="Saunders E."/>
            <person name="Brettin T."/>
            <person name="Detter J.C."/>
            <person name="Han C."/>
            <person name="Larimer F."/>
            <person name="Land M."/>
            <person name="Hauser L."/>
            <person name="Kyrpides N."/>
            <person name="Ovchinnikova G."/>
            <person name="Kostka J."/>
            <person name="Richardson P."/>
        </authorList>
    </citation>
    <scope>NUCLEOTIDE SEQUENCE [LARGE SCALE GENOMIC DNA]</scope>
    <source>
        <strain evidence="5">DSM 22248 / JCM 15807 / FRC-32</strain>
    </source>
</reference>
<dbReference type="Pfam" id="PF00072">
    <property type="entry name" value="Response_reg"/>
    <property type="match status" value="1"/>
</dbReference>
<dbReference type="RefSeq" id="WP_012648643.1">
    <property type="nucleotide sequence ID" value="NC_011979.1"/>
</dbReference>
<dbReference type="SUPFAM" id="SSF52172">
    <property type="entry name" value="CheY-like"/>
    <property type="match status" value="1"/>
</dbReference>
<feature type="modified residue" description="4-aspartylphosphate" evidence="2">
    <location>
        <position position="58"/>
    </location>
</feature>